<name>A0A4U1EVA3_MONMO</name>
<dbReference type="Proteomes" id="UP000308365">
    <property type="component" value="Unassembled WGS sequence"/>
</dbReference>
<dbReference type="EC" id="2.8.2.-" evidence="4"/>
<sequence length="130" mass="15380">CIYVMRNPRDVITSGYHFWKMVKIIREPESFEEYSERFLQGNVLYGSWFDHVHKWLQMKGKENFLVISYDELQQDIQASVETLSHFLGKKLSPEELNAVLKNVSFKTMRDNKIAIIPYHLISLRIKAKVS</sequence>
<feature type="domain" description="Sulfotransferase" evidence="5">
    <location>
        <begin position="2"/>
        <end position="114"/>
    </location>
</feature>
<evidence type="ECO:0000256" key="2">
    <source>
        <dbReference type="ARBA" id="ARBA00022679"/>
    </source>
</evidence>
<dbReference type="InterPro" id="IPR027417">
    <property type="entry name" value="P-loop_NTPase"/>
</dbReference>
<dbReference type="InterPro" id="IPR000863">
    <property type="entry name" value="Sulfotransferase_dom"/>
</dbReference>
<evidence type="ECO:0000256" key="1">
    <source>
        <dbReference type="ARBA" id="ARBA00005771"/>
    </source>
</evidence>
<gene>
    <name evidence="6" type="ORF">EI555_007957</name>
</gene>
<dbReference type="SUPFAM" id="SSF52540">
    <property type="entry name" value="P-loop containing nucleoside triphosphate hydrolases"/>
    <property type="match status" value="1"/>
</dbReference>
<dbReference type="GO" id="GO:0008146">
    <property type="term" value="F:sulfotransferase activity"/>
    <property type="evidence" value="ECO:0007669"/>
    <property type="project" value="InterPro"/>
</dbReference>
<organism evidence="6 7">
    <name type="scientific">Monodon monoceros</name>
    <name type="common">Narwhal</name>
    <name type="synonym">Ceratodon monodon</name>
    <dbReference type="NCBI Taxonomy" id="40151"/>
    <lineage>
        <taxon>Eukaryota</taxon>
        <taxon>Metazoa</taxon>
        <taxon>Chordata</taxon>
        <taxon>Craniata</taxon>
        <taxon>Vertebrata</taxon>
        <taxon>Euteleostomi</taxon>
        <taxon>Mammalia</taxon>
        <taxon>Eutheria</taxon>
        <taxon>Laurasiatheria</taxon>
        <taxon>Artiodactyla</taxon>
        <taxon>Whippomorpha</taxon>
        <taxon>Cetacea</taxon>
        <taxon>Odontoceti</taxon>
        <taxon>Monodontidae</taxon>
        <taxon>Monodon</taxon>
    </lineage>
</organism>
<protein>
    <recommendedName>
        <fullName evidence="4">Sulfotransferase</fullName>
        <ecNumber evidence="4">2.8.2.-</ecNumber>
    </recommendedName>
</protein>
<evidence type="ECO:0000259" key="5">
    <source>
        <dbReference type="Pfam" id="PF00685"/>
    </source>
</evidence>
<comment type="similarity">
    <text evidence="1 4">Belongs to the sulfotransferase 1 family.</text>
</comment>
<comment type="caution">
    <text evidence="6">The sequence shown here is derived from an EMBL/GenBank/DDBJ whole genome shotgun (WGS) entry which is preliminary data.</text>
</comment>
<dbReference type="AlphaFoldDB" id="A0A4U1EVA3"/>
<accession>A0A4U1EVA3</accession>
<dbReference type="PANTHER" id="PTHR11783">
    <property type="entry name" value="SULFOTRANSFERASE SULT"/>
    <property type="match status" value="1"/>
</dbReference>
<reference evidence="7" key="1">
    <citation type="journal article" date="2019" name="IScience">
        <title>Narwhal Genome Reveals Long-Term Low Genetic Diversity despite Current Large Abundance Size.</title>
        <authorList>
            <person name="Westbury M.V."/>
            <person name="Petersen B."/>
            <person name="Garde E."/>
            <person name="Heide-Jorgensen M.P."/>
            <person name="Lorenzen E.D."/>
        </authorList>
    </citation>
    <scope>NUCLEOTIDE SEQUENCE [LARGE SCALE GENOMIC DNA]</scope>
</reference>
<evidence type="ECO:0000256" key="4">
    <source>
        <dbReference type="RuleBase" id="RU361155"/>
    </source>
</evidence>
<evidence type="ECO:0000313" key="7">
    <source>
        <dbReference type="Proteomes" id="UP000308365"/>
    </source>
</evidence>
<evidence type="ECO:0000313" key="6">
    <source>
        <dbReference type="EMBL" id="TKC40691.1"/>
    </source>
</evidence>
<feature type="non-terminal residue" evidence="6">
    <location>
        <position position="1"/>
    </location>
</feature>
<evidence type="ECO:0000256" key="3">
    <source>
        <dbReference type="ARBA" id="ARBA00048219"/>
    </source>
</evidence>
<dbReference type="EMBL" id="RWIC01000720">
    <property type="protein sequence ID" value="TKC40691.1"/>
    <property type="molecule type" value="Genomic_DNA"/>
</dbReference>
<comment type="catalytic activity">
    <reaction evidence="3">
        <text>4-ethylphenol + 3'-phosphoadenylyl sulfate = 4-ethylphenyl sulfate + adenosine 3',5'-bisphosphate + H(+)</text>
        <dbReference type="Rhea" id="RHEA:70607"/>
        <dbReference type="ChEBI" id="CHEBI:15378"/>
        <dbReference type="ChEBI" id="CHEBI:49584"/>
        <dbReference type="ChEBI" id="CHEBI:58339"/>
        <dbReference type="ChEBI" id="CHEBI:58343"/>
        <dbReference type="ChEBI" id="CHEBI:133681"/>
    </reaction>
    <physiologicalReaction direction="left-to-right" evidence="3">
        <dbReference type="Rhea" id="RHEA:70608"/>
    </physiologicalReaction>
</comment>
<dbReference type="Gene3D" id="3.40.50.300">
    <property type="entry name" value="P-loop containing nucleotide triphosphate hydrolases"/>
    <property type="match status" value="1"/>
</dbReference>
<proteinExistence type="inferred from homology"/>
<dbReference type="Pfam" id="PF00685">
    <property type="entry name" value="Sulfotransfer_1"/>
    <property type="match status" value="1"/>
</dbReference>
<keyword evidence="2 4" id="KW-0808">Transferase</keyword>